<feature type="domain" description="Carbamoyltransferase" evidence="2">
    <location>
        <begin position="2"/>
        <end position="383"/>
    </location>
</feature>
<dbReference type="InterPro" id="IPR003696">
    <property type="entry name" value="Carbtransf_dom"/>
</dbReference>
<feature type="domain" description="Carbamoyltransferase C-terminal" evidence="3">
    <location>
        <begin position="431"/>
        <end position="602"/>
    </location>
</feature>
<evidence type="ECO:0000259" key="3">
    <source>
        <dbReference type="Pfam" id="PF16861"/>
    </source>
</evidence>
<evidence type="ECO:0000313" key="5">
    <source>
        <dbReference type="Proteomes" id="UP001069090"/>
    </source>
</evidence>
<evidence type="ECO:0000256" key="1">
    <source>
        <dbReference type="ARBA" id="ARBA00006129"/>
    </source>
</evidence>
<dbReference type="InterPro" id="IPR051338">
    <property type="entry name" value="NodU/CmcH_Carbamoyltrnsfr"/>
</dbReference>
<dbReference type="Proteomes" id="UP001069090">
    <property type="component" value="Unassembled WGS sequence"/>
</dbReference>
<dbReference type="CDD" id="cd24100">
    <property type="entry name" value="ASKHA_NBD_MJ1051-like_N"/>
    <property type="match status" value="1"/>
</dbReference>
<dbReference type="Gene3D" id="3.90.870.20">
    <property type="entry name" value="Carbamoyltransferase, C-terminal domain"/>
    <property type="match status" value="1"/>
</dbReference>
<evidence type="ECO:0000313" key="4">
    <source>
        <dbReference type="EMBL" id="MCZ0866681.1"/>
    </source>
</evidence>
<dbReference type="InterPro" id="IPR043129">
    <property type="entry name" value="ATPase_NBD"/>
</dbReference>
<comment type="caution">
    <text evidence="4">The sequence shown here is derived from an EMBL/GenBank/DDBJ whole genome shotgun (WGS) entry which is preliminary data.</text>
</comment>
<dbReference type="InterPro" id="IPR038152">
    <property type="entry name" value="Carbam_trans_C_sf"/>
</dbReference>
<dbReference type="RefSeq" id="WP_258332710.1">
    <property type="nucleotide sequence ID" value="NZ_JAPTGG010000015.1"/>
</dbReference>
<gene>
    <name evidence="4" type="ORF">O0V09_15825</name>
</gene>
<sequence>MKVLGLSPLDKDATVSIVEDGVIIYAAGEERFSRVKQQDGFPYEAIQKALDYTGTKIEDIDVVSYPFMPWEKEQELFTANMQVEQDFIANFKGNGLATQVKAAKKNIPQRTEGVHGLKDPNEKMDKGLLKRAYFRLAGATPAFSKLAAKKASQRWSDNALASFKQWQQELDKGLKSLGLEGKLKRIDHHLSHAANSFYASGYEKALCITLDGYGTGLAGSISIGSEGKIKRIHGVKFPYSLGSFYEQVTSCLGFKPSRHEGKIVGLASYGDPEILSDILLSRFIQQDGDIKMYEANNVYFSRYLAAHFPKIDVAAAYQKVLEVVATNFVQHWVEETGIDTVVLSGGVTANVKLNQRIFEIEGVKQMFVYPNMGDGGCGTGAALYHSWPGGVKPSISNAYFGPDFTEQEIIAELEKANLSYTRPDNLAAEVAAHIHGGAVVARFDGRMEYGPRALGNRTIMYHAREPEVNQWLNKRLGRTEFMPFAPVTLYEARKRYYHNIKGAEHTAEFMTVTFDCTDEMKRDCPAAVHVDGTARPQLIKREVNPGYYDIIKEYEKLSGISSLINTSFNMHEEPIVCSPYDAVRAFLLGNLDWLAIGPFLVKHPESKAV</sequence>
<dbReference type="Pfam" id="PF16861">
    <property type="entry name" value="Carbam_trans_C"/>
    <property type="match status" value="1"/>
</dbReference>
<dbReference type="InterPro" id="IPR031730">
    <property type="entry name" value="Carbam_trans_C"/>
</dbReference>
<name>A0A9J6RQW0_9GAMM</name>
<dbReference type="GO" id="GO:0003824">
    <property type="term" value="F:catalytic activity"/>
    <property type="evidence" value="ECO:0007669"/>
    <property type="project" value="InterPro"/>
</dbReference>
<evidence type="ECO:0000259" key="2">
    <source>
        <dbReference type="Pfam" id="PF02543"/>
    </source>
</evidence>
<dbReference type="Gene3D" id="3.30.420.40">
    <property type="match status" value="2"/>
</dbReference>
<dbReference type="PANTHER" id="PTHR34847">
    <property type="entry name" value="NODULATION PROTEIN U"/>
    <property type="match status" value="1"/>
</dbReference>
<comment type="similarity">
    <text evidence="1">Belongs to the NodU/CmcH family.</text>
</comment>
<protein>
    <submittedName>
        <fullName evidence="4">Carbamoyltransferase</fullName>
    </submittedName>
</protein>
<dbReference type="SUPFAM" id="SSF53067">
    <property type="entry name" value="Actin-like ATPase domain"/>
    <property type="match status" value="1"/>
</dbReference>
<dbReference type="PANTHER" id="PTHR34847:SF1">
    <property type="entry name" value="NODULATION PROTEIN U"/>
    <property type="match status" value="1"/>
</dbReference>
<dbReference type="Pfam" id="PF02543">
    <property type="entry name" value="Carbam_trans_N"/>
    <property type="match status" value="1"/>
</dbReference>
<dbReference type="AlphaFoldDB" id="A0A9J6RQW0"/>
<keyword evidence="5" id="KW-1185">Reference proteome</keyword>
<reference evidence="4 5" key="1">
    <citation type="submission" date="2022-12" db="EMBL/GenBank/DDBJ databases">
        <title>Dasania phycosphaerae sp. nov., isolated from particulate material of the south coast of Korea.</title>
        <authorList>
            <person name="Jiang Y."/>
        </authorList>
    </citation>
    <scope>NUCLEOTIDE SEQUENCE [LARGE SCALE GENOMIC DNA]</scope>
    <source>
        <strain evidence="4 5">GY-19</strain>
    </source>
</reference>
<organism evidence="4 5">
    <name type="scientific">Dasania phycosphaerae</name>
    <dbReference type="NCBI Taxonomy" id="2950436"/>
    <lineage>
        <taxon>Bacteria</taxon>
        <taxon>Pseudomonadati</taxon>
        <taxon>Pseudomonadota</taxon>
        <taxon>Gammaproteobacteria</taxon>
        <taxon>Cellvibrionales</taxon>
        <taxon>Spongiibacteraceae</taxon>
        <taxon>Dasania</taxon>
    </lineage>
</organism>
<proteinExistence type="inferred from homology"/>
<accession>A0A9J6RQW0</accession>
<dbReference type="EMBL" id="JAPTGG010000015">
    <property type="protein sequence ID" value="MCZ0866681.1"/>
    <property type="molecule type" value="Genomic_DNA"/>
</dbReference>